<dbReference type="EMBL" id="CM007383">
    <property type="protein sequence ID" value="ONK75136.1"/>
    <property type="molecule type" value="Genomic_DNA"/>
</dbReference>
<organism evidence="9 10">
    <name type="scientific">Asparagus officinalis</name>
    <name type="common">Garden asparagus</name>
    <dbReference type="NCBI Taxonomy" id="4686"/>
    <lineage>
        <taxon>Eukaryota</taxon>
        <taxon>Viridiplantae</taxon>
        <taxon>Streptophyta</taxon>
        <taxon>Embryophyta</taxon>
        <taxon>Tracheophyta</taxon>
        <taxon>Spermatophyta</taxon>
        <taxon>Magnoliopsida</taxon>
        <taxon>Liliopsida</taxon>
        <taxon>Asparagales</taxon>
        <taxon>Asparagaceae</taxon>
        <taxon>Asparagoideae</taxon>
        <taxon>Asparagus</taxon>
    </lineage>
</organism>
<dbReference type="CDD" id="cd15798">
    <property type="entry name" value="PMEI-like_3"/>
    <property type="match status" value="1"/>
</dbReference>
<keyword evidence="7" id="KW-0812">Transmembrane</keyword>
<dbReference type="GO" id="GO:0045490">
    <property type="term" value="P:pectin catabolic process"/>
    <property type="evidence" value="ECO:0007669"/>
    <property type="project" value="UniProtKB-UniPathway"/>
</dbReference>
<evidence type="ECO:0000256" key="3">
    <source>
        <dbReference type="ARBA" id="ARBA00007786"/>
    </source>
</evidence>
<evidence type="ECO:0000256" key="4">
    <source>
        <dbReference type="ARBA" id="ARBA00022801"/>
    </source>
</evidence>
<evidence type="ECO:0000256" key="5">
    <source>
        <dbReference type="ARBA" id="ARBA00023085"/>
    </source>
</evidence>
<feature type="domain" description="Pectinesterase inhibitor" evidence="8">
    <location>
        <begin position="65"/>
        <end position="216"/>
    </location>
</feature>
<feature type="compositionally biased region" description="Basic residues" evidence="6">
    <location>
        <begin position="393"/>
        <end position="406"/>
    </location>
</feature>
<dbReference type="SUPFAM" id="SSF101148">
    <property type="entry name" value="Plant invertase/pectin methylesterase inhibitor"/>
    <property type="match status" value="1"/>
</dbReference>
<comment type="similarity">
    <text evidence="3">In the C-terminal section; belongs to the pectinesterase family.</text>
</comment>
<keyword evidence="5" id="KW-0063">Aspartyl esterase</keyword>
<dbReference type="Gene3D" id="2.160.20.10">
    <property type="entry name" value="Single-stranded right-handed beta-helix, Pectin lyase-like"/>
    <property type="match status" value="1"/>
</dbReference>
<dbReference type="GO" id="GO:0004857">
    <property type="term" value="F:enzyme inhibitor activity"/>
    <property type="evidence" value="ECO:0007669"/>
    <property type="project" value="InterPro"/>
</dbReference>
<gene>
    <name evidence="9" type="ORF">A4U43_C03F13740</name>
</gene>
<dbReference type="SMART" id="SM00856">
    <property type="entry name" value="PMEI"/>
    <property type="match status" value="1"/>
</dbReference>
<dbReference type="OMA" id="FDIPIHR"/>
<dbReference type="Pfam" id="PF04043">
    <property type="entry name" value="PMEI"/>
    <property type="match status" value="1"/>
</dbReference>
<dbReference type="InterPro" id="IPR012334">
    <property type="entry name" value="Pectin_lyas_fold"/>
</dbReference>
<evidence type="ECO:0000313" key="10">
    <source>
        <dbReference type="Proteomes" id="UP000243459"/>
    </source>
</evidence>
<evidence type="ECO:0000256" key="6">
    <source>
        <dbReference type="SAM" id="MobiDB-lite"/>
    </source>
</evidence>
<evidence type="ECO:0000259" key="8">
    <source>
        <dbReference type="SMART" id="SM00856"/>
    </source>
</evidence>
<evidence type="ECO:0000256" key="1">
    <source>
        <dbReference type="ARBA" id="ARBA00005184"/>
    </source>
</evidence>
<dbReference type="InterPro" id="IPR035513">
    <property type="entry name" value="Invertase/methylesterase_inhib"/>
</dbReference>
<evidence type="ECO:0000313" key="9">
    <source>
        <dbReference type="EMBL" id="ONK75136.1"/>
    </source>
</evidence>
<dbReference type="NCBIfam" id="TIGR01614">
    <property type="entry name" value="PME_inhib"/>
    <property type="match status" value="1"/>
</dbReference>
<dbReference type="InterPro" id="IPR000070">
    <property type="entry name" value="Pectinesterase_cat"/>
</dbReference>
<dbReference type="Pfam" id="PF01095">
    <property type="entry name" value="Pectinesterase"/>
    <property type="match status" value="1"/>
</dbReference>
<evidence type="ECO:0000256" key="2">
    <source>
        <dbReference type="ARBA" id="ARBA00006027"/>
    </source>
</evidence>
<sequence length="406" mass="44531">MDSFTSFPWQKSETEEREYHRKKRIRLIIIGVSTFLLLVIVIASSAVAIANKYDNGSNDNMSSTSRDSSVKAVCGVAQYPESCVSSISATQEANSTNDPKAIFELSLKISIEALLNLTSLSDSLSNLTEDKAIQDVLYNCREMFEDAIDRLNDSTQLLNQPLSSSHISTLRSWLSAAITDQVTCLDELENTTSSISDKMAEAMLNSTQFTSNSLAIVTKVAGSFQDSERLSPNATVAKDGAGDFRTIDEALALVPKRSELVFVIYVEGVYNEIVKADKNKWNVVMYGMYKTIVSGSLNRVDGVETANSRPSTVRTSTSSSTKSSLKKSTGTSWKQVMRVLPPLLTWREVGLGFVERVVEDVLESGIGFGDEMGVGAKSEQVMSGRGVSSDKQRKARGTNRRRMLRS</sequence>
<dbReference type="Gene3D" id="1.20.140.40">
    <property type="entry name" value="Invertase/pectin methylesterase inhibitor family protein"/>
    <property type="match status" value="1"/>
</dbReference>
<evidence type="ECO:0000256" key="7">
    <source>
        <dbReference type="SAM" id="Phobius"/>
    </source>
</evidence>
<dbReference type="GO" id="GO:0030599">
    <property type="term" value="F:pectinesterase activity"/>
    <property type="evidence" value="ECO:0007669"/>
    <property type="project" value="InterPro"/>
</dbReference>
<proteinExistence type="inferred from homology"/>
<dbReference type="SUPFAM" id="SSF51126">
    <property type="entry name" value="Pectin lyase-like"/>
    <property type="match status" value="1"/>
</dbReference>
<feature type="region of interest" description="Disordered" evidence="6">
    <location>
        <begin position="303"/>
        <end position="327"/>
    </location>
</feature>
<dbReference type="FunFam" id="1.20.140.40:FF:000001">
    <property type="entry name" value="Pectinesterase"/>
    <property type="match status" value="1"/>
</dbReference>
<dbReference type="InterPro" id="IPR006501">
    <property type="entry name" value="Pectinesterase_inhib_dom"/>
</dbReference>
<keyword evidence="4" id="KW-0378">Hydrolase</keyword>
<dbReference type="InterPro" id="IPR011050">
    <property type="entry name" value="Pectin_lyase_fold/virulence"/>
</dbReference>
<feature type="transmembrane region" description="Helical" evidence="7">
    <location>
        <begin position="27"/>
        <end position="50"/>
    </location>
</feature>
<dbReference type="GO" id="GO:0042545">
    <property type="term" value="P:cell wall modification"/>
    <property type="evidence" value="ECO:0007669"/>
    <property type="project" value="InterPro"/>
</dbReference>
<keyword evidence="7" id="KW-0472">Membrane</keyword>
<dbReference type="AlphaFoldDB" id="A0A5P1F9S0"/>
<protein>
    <recommendedName>
        <fullName evidence="8">Pectinesterase inhibitor domain-containing protein</fullName>
    </recommendedName>
</protein>
<keyword evidence="7" id="KW-1133">Transmembrane helix</keyword>
<dbReference type="UniPathway" id="UPA00545">
    <property type="reaction ID" value="UER00823"/>
</dbReference>
<feature type="compositionally biased region" description="Low complexity" evidence="6">
    <location>
        <begin position="311"/>
        <end position="327"/>
    </location>
</feature>
<feature type="region of interest" description="Disordered" evidence="6">
    <location>
        <begin position="378"/>
        <end position="406"/>
    </location>
</feature>
<dbReference type="PANTHER" id="PTHR31707">
    <property type="entry name" value="PECTINESTERASE"/>
    <property type="match status" value="1"/>
</dbReference>
<accession>A0A5P1F9S0</accession>
<comment type="pathway">
    <text evidence="1">Glycan metabolism; pectin degradation; 2-dehydro-3-deoxy-D-gluconate from pectin: step 1/5.</text>
</comment>
<reference evidence="10" key="1">
    <citation type="journal article" date="2017" name="Nat. Commun.">
        <title>The asparagus genome sheds light on the origin and evolution of a young Y chromosome.</title>
        <authorList>
            <person name="Harkess A."/>
            <person name="Zhou J."/>
            <person name="Xu C."/>
            <person name="Bowers J.E."/>
            <person name="Van der Hulst R."/>
            <person name="Ayyampalayam S."/>
            <person name="Mercati F."/>
            <person name="Riccardi P."/>
            <person name="McKain M.R."/>
            <person name="Kakrana A."/>
            <person name="Tang H."/>
            <person name="Ray J."/>
            <person name="Groenendijk J."/>
            <person name="Arikit S."/>
            <person name="Mathioni S.M."/>
            <person name="Nakano M."/>
            <person name="Shan H."/>
            <person name="Telgmann-Rauber A."/>
            <person name="Kanno A."/>
            <person name="Yue Z."/>
            <person name="Chen H."/>
            <person name="Li W."/>
            <person name="Chen Y."/>
            <person name="Xu X."/>
            <person name="Zhang Y."/>
            <person name="Luo S."/>
            <person name="Chen H."/>
            <person name="Gao J."/>
            <person name="Mao Z."/>
            <person name="Pires J.C."/>
            <person name="Luo M."/>
            <person name="Kudrna D."/>
            <person name="Wing R.A."/>
            <person name="Meyers B.C."/>
            <person name="Yi K."/>
            <person name="Kong H."/>
            <person name="Lavrijsen P."/>
            <person name="Sunseri F."/>
            <person name="Falavigna A."/>
            <person name="Ye Y."/>
            <person name="Leebens-Mack J.H."/>
            <person name="Chen G."/>
        </authorList>
    </citation>
    <scope>NUCLEOTIDE SEQUENCE [LARGE SCALE GENOMIC DNA]</scope>
    <source>
        <strain evidence="10">cv. DH0086</strain>
    </source>
</reference>
<dbReference type="Gramene" id="ONK75136">
    <property type="protein sequence ID" value="ONK75136"/>
    <property type="gene ID" value="A4U43_C03F13740"/>
</dbReference>
<name>A0A5P1F9S0_ASPOF</name>
<comment type="similarity">
    <text evidence="2">In the N-terminal section; belongs to the PMEI family.</text>
</comment>
<keyword evidence="10" id="KW-1185">Reference proteome</keyword>
<dbReference type="Proteomes" id="UP000243459">
    <property type="component" value="Chromosome 3"/>
</dbReference>